<dbReference type="CDD" id="cd00592">
    <property type="entry name" value="HTH_MerR-like"/>
    <property type="match status" value="1"/>
</dbReference>
<dbReference type="PROSITE" id="PS50937">
    <property type="entry name" value="HTH_MERR_2"/>
    <property type="match status" value="1"/>
</dbReference>
<sequence>MSKIRTFTLEELSALTDTPKRTVRYYIQRGLLDRPAGEKRGAHYLQRHLEQLLEIRKWQAAGLSLERIAELLTGDAGVEPPPPRRKPGDVEVWSHTLLAEGVELRINPTQAGLSPAQIRKLTEYVMDAVSKLEDEK</sequence>
<evidence type="ECO:0000259" key="2">
    <source>
        <dbReference type="PROSITE" id="PS50937"/>
    </source>
</evidence>
<gene>
    <name evidence="3" type="ORF">AWR36_006090</name>
</gene>
<dbReference type="SMART" id="SM00422">
    <property type="entry name" value="HTH_MERR"/>
    <property type="match status" value="1"/>
</dbReference>
<dbReference type="EMBL" id="LRFG02000002">
    <property type="protein sequence ID" value="PCO05584.1"/>
    <property type="molecule type" value="Genomic_DNA"/>
</dbReference>
<comment type="caution">
    <text evidence="3">The sequence shown here is derived from an EMBL/GenBank/DDBJ whole genome shotgun (WGS) entry which is preliminary data.</text>
</comment>
<evidence type="ECO:0000313" key="4">
    <source>
        <dbReference type="Proteomes" id="UP000218427"/>
    </source>
</evidence>
<dbReference type="InterPro" id="IPR000551">
    <property type="entry name" value="MerR-type_HTH_dom"/>
</dbReference>
<organism evidence="3 4">
    <name type="scientific">Microbulbifer flavimaris</name>
    <dbReference type="NCBI Taxonomy" id="1781068"/>
    <lineage>
        <taxon>Bacteria</taxon>
        <taxon>Pseudomonadati</taxon>
        <taxon>Pseudomonadota</taxon>
        <taxon>Gammaproteobacteria</taxon>
        <taxon>Cellvibrionales</taxon>
        <taxon>Microbulbiferaceae</taxon>
        <taxon>Microbulbifer</taxon>
    </lineage>
</organism>
<protein>
    <submittedName>
        <fullName evidence="3">MerR family transcriptional regulator</fullName>
    </submittedName>
</protein>
<name>A0ABX4I207_9GAMM</name>
<evidence type="ECO:0000256" key="1">
    <source>
        <dbReference type="ARBA" id="ARBA00023125"/>
    </source>
</evidence>
<accession>A0ABX4I207</accession>
<dbReference type="Pfam" id="PF13411">
    <property type="entry name" value="MerR_1"/>
    <property type="match status" value="1"/>
</dbReference>
<feature type="domain" description="HTH merR-type" evidence="2">
    <location>
        <begin position="6"/>
        <end position="74"/>
    </location>
</feature>
<dbReference type="InterPro" id="IPR047057">
    <property type="entry name" value="MerR_fam"/>
</dbReference>
<dbReference type="InterPro" id="IPR009061">
    <property type="entry name" value="DNA-bd_dom_put_sf"/>
</dbReference>
<dbReference type="SUPFAM" id="SSF46955">
    <property type="entry name" value="Putative DNA-binding domain"/>
    <property type="match status" value="1"/>
</dbReference>
<dbReference type="PANTHER" id="PTHR30204:SF93">
    <property type="entry name" value="HTH MERR-TYPE DOMAIN-CONTAINING PROTEIN"/>
    <property type="match status" value="1"/>
</dbReference>
<evidence type="ECO:0000313" key="3">
    <source>
        <dbReference type="EMBL" id="PCO05584.1"/>
    </source>
</evidence>
<dbReference type="Proteomes" id="UP000218427">
    <property type="component" value="Unassembled WGS sequence"/>
</dbReference>
<proteinExistence type="predicted"/>
<dbReference type="Gene3D" id="1.10.1660.10">
    <property type="match status" value="1"/>
</dbReference>
<dbReference type="PANTHER" id="PTHR30204">
    <property type="entry name" value="REDOX-CYCLING DRUG-SENSING TRANSCRIPTIONAL ACTIVATOR SOXR"/>
    <property type="match status" value="1"/>
</dbReference>
<dbReference type="RefSeq" id="WP_067082576.1">
    <property type="nucleotide sequence ID" value="NZ_LRFG02000002.1"/>
</dbReference>
<keyword evidence="1" id="KW-0238">DNA-binding</keyword>
<reference evidence="3" key="1">
    <citation type="submission" date="2017-08" db="EMBL/GenBank/DDBJ databases">
        <title>Microbulbifer marisrubri sp. nov., a halophilic alphaproteobacterium isolated from marine sediment of the Yellow Sea, China.</title>
        <authorList>
            <person name="Zhang G."/>
            <person name="Xiong Q."/>
        </authorList>
    </citation>
    <scope>NUCLEOTIDE SEQUENCE [LARGE SCALE GENOMIC DNA]</scope>
    <source>
        <strain evidence="3">WRN-8</strain>
    </source>
</reference>
<keyword evidence="4" id="KW-1185">Reference proteome</keyword>